<proteinExistence type="predicted"/>
<gene>
    <name evidence="1" type="ORF">ALO71_100822</name>
</gene>
<dbReference type="AlphaFoldDB" id="A0A0N8RCW3"/>
<accession>A0A0N8RCW3</accession>
<sequence>MNIFCGVCKANPVFLREFAHSFRANRLIEALRDKAFRLIFTCRFAATGPFRP</sequence>
<dbReference type="PATRIC" id="fig|235272.12.peg.2031"/>
<evidence type="ECO:0000313" key="1">
    <source>
        <dbReference type="EMBL" id="KPX15911.1"/>
    </source>
</evidence>
<evidence type="ECO:0000313" key="2">
    <source>
        <dbReference type="Proteomes" id="UP000050346"/>
    </source>
</evidence>
<dbReference type="EMBL" id="LJQG01000246">
    <property type="protein sequence ID" value="KPX15911.1"/>
    <property type="molecule type" value="Genomic_DNA"/>
</dbReference>
<comment type="caution">
    <text evidence="1">The sequence shown here is derived from an EMBL/GenBank/DDBJ whole genome shotgun (WGS) entry which is preliminary data.</text>
</comment>
<organism evidence="1 2">
    <name type="scientific">Pseudomonas amygdali pv. dendropanacis</name>
    <dbReference type="NCBI Taxonomy" id="235272"/>
    <lineage>
        <taxon>Bacteria</taxon>
        <taxon>Pseudomonadati</taxon>
        <taxon>Pseudomonadota</taxon>
        <taxon>Gammaproteobacteria</taxon>
        <taxon>Pseudomonadales</taxon>
        <taxon>Pseudomonadaceae</taxon>
        <taxon>Pseudomonas</taxon>
        <taxon>Pseudomonas amygdali</taxon>
    </lineage>
</organism>
<dbReference type="Proteomes" id="UP000050346">
    <property type="component" value="Unassembled WGS sequence"/>
</dbReference>
<reference evidence="1 2" key="1">
    <citation type="submission" date="2015-09" db="EMBL/GenBank/DDBJ databases">
        <title>Genome announcement of multiple Pseudomonas syringae strains.</title>
        <authorList>
            <person name="Thakur S."/>
            <person name="Wang P.W."/>
            <person name="Gong Y."/>
            <person name="Weir B.S."/>
            <person name="Guttman D.S."/>
        </authorList>
    </citation>
    <scope>NUCLEOTIDE SEQUENCE [LARGE SCALE GENOMIC DNA]</scope>
    <source>
        <strain evidence="1 2">ICMP9150</strain>
    </source>
</reference>
<protein>
    <submittedName>
        <fullName evidence="1">Uncharacterized protein</fullName>
    </submittedName>
</protein>
<name>A0A0N8RCW3_PSEA0</name>